<reference evidence="2 3" key="1">
    <citation type="journal article" date="2021" name="Int. J. Syst. Evol. Microbiol.">
        <title>Reticulibacter mediterranei gen. nov., sp. nov., within the new family Reticulibacteraceae fam. nov., and Ktedonospora formicarum gen. nov., sp. nov., Ktedonobacter robiniae sp. nov., Dictyobacter formicarum sp. nov. and Dictyobacter arantiisoli sp. nov., belonging to the class Ktedonobacteria.</title>
        <authorList>
            <person name="Yabe S."/>
            <person name="Zheng Y."/>
            <person name="Wang C.M."/>
            <person name="Sakai Y."/>
            <person name="Abe K."/>
            <person name="Yokota A."/>
            <person name="Donadio S."/>
            <person name="Cavaletti L."/>
            <person name="Monciardini P."/>
        </authorList>
    </citation>
    <scope>NUCLEOTIDE SEQUENCE [LARGE SCALE GENOMIC DNA]</scope>
    <source>
        <strain evidence="2 3">SOSP1-30</strain>
    </source>
</reference>
<name>A0ABQ3UNS6_9CHLR</name>
<proteinExistence type="predicted"/>
<evidence type="ECO:0000313" key="2">
    <source>
        <dbReference type="EMBL" id="GHO54353.1"/>
    </source>
</evidence>
<dbReference type="Proteomes" id="UP000654345">
    <property type="component" value="Unassembled WGS sequence"/>
</dbReference>
<sequence length="185" mass="19898">MALTHHYRPHLLLERIRKSTGQARHITASVDMVSVDLEVIMKAASVDREAIVKVVRARVDIAVVPVVTAKAGIIVAQAVTAKGIKVAVRAKAGIIVVQAAAIARAAIRASQAPMASAHVLPMTTARDVVPDPSDQDRVVPCPIALPEASLDAPQRQSLSPNAKRFHHHSPLSLRPNRWRRLSSAI</sequence>
<organism evidence="2 3">
    <name type="scientific">Ktedonobacter robiniae</name>
    <dbReference type="NCBI Taxonomy" id="2778365"/>
    <lineage>
        <taxon>Bacteria</taxon>
        <taxon>Bacillati</taxon>
        <taxon>Chloroflexota</taxon>
        <taxon>Ktedonobacteria</taxon>
        <taxon>Ktedonobacterales</taxon>
        <taxon>Ktedonobacteraceae</taxon>
        <taxon>Ktedonobacter</taxon>
    </lineage>
</organism>
<keyword evidence="3" id="KW-1185">Reference proteome</keyword>
<protein>
    <submittedName>
        <fullName evidence="2">Uncharacterized protein</fullName>
    </submittedName>
</protein>
<feature type="region of interest" description="Disordered" evidence="1">
    <location>
        <begin position="150"/>
        <end position="171"/>
    </location>
</feature>
<dbReference type="EMBL" id="BNJG01000001">
    <property type="protein sequence ID" value="GHO54353.1"/>
    <property type="molecule type" value="Genomic_DNA"/>
</dbReference>
<accession>A0ABQ3UNS6</accession>
<gene>
    <name evidence="2" type="ORF">KSB_28280</name>
</gene>
<evidence type="ECO:0000256" key="1">
    <source>
        <dbReference type="SAM" id="MobiDB-lite"/>
    </source>
</evidence>
<evidence type="ECO:0000313" key="3">
    <source>
        <dbReference type="Proteomes" id="UP000654345"/>
    </source>
</evidence>
<comment type="caution">
    <text evidence="2">The sequence shown here is derived from an EMBL/GenBank/DDBJ whole genome shotgun (WGS) entry which is preliminary data.</text>
</comment>